<feature type="compositionally biased region" description="Low complexity" evidence="1">
    <location>
        <begin position="86"/>
        <end position="96"/>
    </location>
</feature>
<sequence>MLALAEFDDACDPDLPGALLLPSAIAAAAATVLLGDATTAPATADCASTTVPALSAVWTADCAATVLSAVALVVVSTALPEPPPQAASRTAAQAEAKVASEWR</sequence>
<reference evidence="2 3" key="1">
    <citation type="submission" date="2020-02" db="EMBL/GenBank/DDBJ databases">
        <authorList>
            <person name="Kim M.K."/>
        </authorList>
    </citation>
    <scope>NUCLEOTIDE SEQUENCE [LARGE SCALE GENOMIC DNA]</scope>
    <source>
        <strain evidence="2 3">17J57-3</strain>
    </source>
</reference>
<feature type="region of interest" description="Disordered" evidence="1">
    <location>
        <begin position="80"/>
        <end position="103"/>
    </location>
</feature>
<organism evidence="2 3">
    <name type="scientific">Noviherbaspirillum galbum</name>
    <dbReference type="NCBI Taxonomy" id="2709383"/>
    <lineage>
        <taxon>Bacteria</taxon>
        <taxon>Pseudomonadati</taxon>
        <taxon>Pseudomonadota</taxon>
        <taxon>Betaproteobacteria</taxon>
        <taxon>Burkholderiales</taxon>
        <taxon>Oxalobacteraceae</taxon>
        <taxon>Noviherbaspirillum</taxon>
    </lineage>
</organism>
<accession>A0A6B3SXZ9</accession>
<evidence type="ECO:0000256" key="1">
    <source>
        <dbReference type="SAM" id="MobiDB-lite"/>
    </source>
</evidence>
<protein>
    <submittedName>
        <fullName evidence="2">Uncharacterized protein</fullName>
    </submittedName>
</protein>
<evidence type="ECO:0000313" key="2">
    <source>
        <dbReference type="EMBL" id="NEX62709.1"/>
    </source>
</evidence>
<keyword evidence="3" id="KW-1185">Reference proteome</keyword>
<gene>
    <name evidence="2" type="ORF">G3574_16600</name>
</gene>
<dbReference type="RefSeq" id="WP_163965478.1">
    <property type="nucleotide sequence ID" value="NZ_JAAIVB010000055.1"/>
</dbReference>
<comment type="caution">
    <text evidence="2">The sequence shown here is derived from an EMBL/GenBank/DDBJ whole genome shotgun (WGS) entry which is preliminary data.</text>
</comment>
<evidence type="ECO:0000313" key="3">
    <source>
        <dbReference type="Proteomes" id="UP000482155"/>
    </source>
</evidence>
<dbReference type="Proteomes" id="UP000482155">
    <property type="component" value="Unassembled WGS sequence"/>
</dbReference>
<name>A0A6B3SXZ9_9BURK</name>
<proteinExistence type="predicted"/>
<dbReference type="EMBL" id="JAAIVB010000055">
    <property type="protein sequence ID" value="NEX62709.1"/>
    <property type="molecule type" value="Genomic_DNA"/>
</dbReference>
<dbReference type="AlphaFoldDB" id="A0A6B3SXZ9"/>